<evidence type="ECO:0000256" key="1">
    <source>
        <dbReference type="SAM" id="MobiDB-lite"/>
    </source>
</evidence>
<dbReference type="EMBL" id="DS235286">
    <property type="protein sequence ID" value="EEB14436.1"/>
    <property type="molecule type" value="Genomic_DNA"/>
</dbReference>
<dbReference type="RefSeq" id="XP_002427174.1">
    <property type="nucleotide sequence ID" value="XM_002427129.1"/>
</dbReference>
<dbReference type="Proteomes" id="UP000009046">
    <property type="component" value="Unassembled WGS sequence"/>
</dbReference>
<dbReference type="GeneID" id="8229808"/>
<feature type="region of interest" description="Disordered" evidence="1">
    <location>
        <begin position="1175"/>
        <end position="1196"/>
    </location>
</feature>
<evidence type="ECO:0000313" key="3">
    <source>
        <dbReference type="EMBL" id="EEB14436.1"/>
    </source>
</evidence>
<reference evidence="3" key="1">
    <citation type="submission" date="2007-04" db="EMBL/GenBank/DDBJ databases">
        <title>Annotation of Pediculus humanus corporis strain USDA.</title>
        <authorList>
            <person name="Kirkness E."/>
            <person name="Hannick L."/>
            <person name="Hass B."/>
            <person name="Bruggner R."/>
            <person name="Lawson D."/>
            <person name="Bidwell S."/>
            <person name="Joardar V."/>
            <person name="Caler E."/>
            <person name="Walenz B."/>
            <person name="Inman J."/>
            <person name="Schobel S."/>
            <person name="Galinsky K."/>
            <person name="Amedeo P."/>
            <person name="Strausberg R."/>
        </authorList>
    </citation>
    <scope>NUCLEOTIDE SEQUENCE</scope>
    <source>
        <strain evidence="3">USDA</strain>
    </source>
</reference>
<organism>
    <name type="scientific">Pediculus humanus subsp. corporis</name>
    <name type="common">Body louse</name>
    <dbReference type="NCBI Taxonomy" id="121224"/>
    <lineage>
        <taxon>Eukaryota</taxon>
        <taxon>Metazoa</taxon>
        <taxon>Ecdysozoa</taxon>
        <taxon>Arthropoda</taxon>
        <taxon>Hexapoda</taxon>
        <taxon>Insecta</taxon>
        <taxon>Pterygota</taxon>
        <taxon>Neoptera</taxon>
        <taxon>Paraneoptera</taxon>
        <taxon>Psocodea</taxon>
        <taxon>Troctomorpha</taxon>
        <taxon>Phthiraptera</taxon>
        <taxon>Anoplura</taxon>
        <taxon>Pediculidae</taxon>
        <taxon>Pediculus</taxon>
    </lineage>
</organism>
<name>E0VM30_PEDHC</name>
<feature type="region of interest" description="Disordered" evidence="1">
    <location>
        <begin position="771"/>
        <end position="814"/>
    </location>
</feature>
<dbReference type="HOGENOM" id="CLU_239142_0_0_1"/>
<gene>
    <name evidence="4" type="primary">8229808</name>
    <name evidence="3" type="ORF">Phum_PHUM299820</name>
</gene>
<dbReference type="InterPro" id="IPR031885">
    <property type="entry name" value="DUF4764"/>
</dbReference>
<proteinExistence type="predicted"/>
<protein>
    <recommendedName>
        <fullName evidence="2">DUF4764 domain-containing protein</fullName>
    </recommendedName>
</protein>
<dbReference type="Pfam" id="PF15961">
    <property type="entry name" value="DUF4764"/>
    <property type="match status" value="1"/>
</dbReference>
<reference evidence="4" key="3">
    <citation type="submission" date="2020-05" db="UniProtKB">
        <authorList>
            <consortium name="EnsemblMetazoa"/>
        </authorList>
    </citation>
    <scope>IDENTIFICATION</scope>
    <source>
        <strain evidence="4">USDA</strain>
    </source>
</reference>
<reference evidence="3" key="2">
    <citation type="submission" date="2007-04" db="EMBL/GenBank/DDBJ databases">
        <title>The genome of the human body louse.</title>
        <authorList>
            <consortium name="The Human Body Louse Genome Consortium"/>
            <person name="Kirkness E."/>
            <person name="Walenz B."/>
            <person name="Hass B."/>
            <person name="Bruggner R."/>
            <person name="Strausberg R."/>
        </authorList>
    </citation>
    <scope>NUCLEOTIDE SEQUENCE</scope>
    <source>
        <strain evidence="3">USDA</strain>
    </source>
</reference>
<feature type="compositionally biased region" description="Basic and acidic residues" evidence="1">
    <location>
        <begin position="1094"/>
        <end position="1106"/>
    </location>
</feature>
<dbReference type="OrthoDB" id="5981545at2759"/>
<evidence type="ECO:0000313" key="5">
    <source>
        <dbReference type="Proteomes" id="UP000009046"/>
    </source>
</evidence>
<dbReference type="VEuPathDB" id="VectorBase:PHUM299820"/>
<feature type="compositionally biased region" description="Low complexity" evidence="1">
    <location>
        <begin position="1143"/>
        <end position="1152"/>
    </location>
</feature>
<dbReference type="STRING" id="121224.E0VM30"/>
<dbReference type="InParanoid" id="E0VM30"/>
<dbReference type="KEGG" id="phu:Phum_PHUM299820"/>
<dbReference type="EMBL" id="AAZO01003476">
    <property type="status" value="NOT_ANNOTATED_CDS"/>
    <property type="molecule type" value="Genomic_DNA"/>
</dbReference>
<feature type="region of interest" description="Disordered" evidence="1">
    <location>
        <begin position="1240"/>
        <end position="1274"/>
    </location>
</feature>
<accession>E0VM30</accession>
<feature type="domain" description="DUF4764" evidence="2">
    <location>
        <begin position="805"/>
        <end position="918"/>
    </location>
</feature>
<feature type="compositionally biased region" description="Polar residues" evidence="1">
    <location>
        <begin position="1178"/>
        <end position="1194"/>
    </location>
</feature>
<dbReference type="eggNOG" id="ENOG502RIPD">
    <property type="taxonomic scope" value="Eukaryota"/>
</dbReference>
<evidence type="ECO:0000313" key="4">
    <source>
        <dbReference type="EnsemblMetazoa" id="PHUM299820-PA"/>
    </source>
</evidence>
<dbReference type="EnsemblMetazoa" id="PHUM299820-RA">
    <property type="protein sequence ID" value="PHUM299820-PA"/>
    <property type="gene ID" value="PHUM299820"/>
</dbReference>
<sequence>MEETNTLSDAEMRLITVNGQTIMFEGDFENISVSNEFLDDTFMVENSKVNGSERCNIEITENSDITSIKNNDESSKFEISIEEDNNELETVQIGVDEAKALGLYFYESPKSENDVWNSTSKKTLNDKDKNNEVKINYNSAGDIHHIHSVPILEYSVQEPENLISVNEVMEYNDASNKLPEASACHVVPELEKLNCQFANISSNLCAVDNSERFQTPGLENGELLPQTIDANKLVDSNYQTITLVPQVVNGNVTYTVHFCDLPKEVIDKNVCNINKTKSVISDIEPVRNHIVHYETNPVEHFINSVQSIKNNESKKIFQNNVSKLNNSKISNNSILNPLSDDSVLKSNLNYHFTSIDNETLVNNSQKDNLTIDAKIDNLISENENVISSCKKVKYGKKLKTVDTQSVLSASDKVTKSNYSKTKKVKFKNKDLKFISDDVKQKSFKMSLLKNASDQNCEPLKTKLESVKVKNINKTPHMNLNGRLEYPNLKAIDDTASLSYLKVKSQQATKQPYFNVLPHPKDKVSTTQQKQMLPLNCDFQQAKNLISLQKFLESQKLQLKIQPIINNGNKIINIRPKPTINDEVKVSTKSVSSKDLENKQNEKMSVLELDTDKIVFNAQENNLLKKTYQENLNINDVYVNEKKFNNLKFLESKNFDKVEEDVSQDVNLDGMTTKFNGIFIKNNPDYFSQKVKNGNVEEHPLGSSENPIQLVQTGHTFHSAKKNSIFDPKTNTRIVYRVVYPEDVELKGAVKPASEGISKKEEEEIQKKILSLPRGPGRPKKSVTSVMDEDVSDEEMDDSLPKKKIPRTRSGRLSRPPRYMVKDYKQLPNSDTVEKGNCDVKSEDIYSFNLCGKVTSVDKPDNVQDLQLENNLLPGLRPRQRTKRNVKPEYRCPTCQKIYLGHTRMMWHLNKFPDHCNVEKYKENYFRKRTETKVRRAARRLNMCNITSKVKQALNSMSKEELKALCGPLLANALTTWDFLLLRVNLVKDGKKDEVDALLQELIFLLEKLTKIAEDIFLPIDRMEVAIALGLPVGFYKVNSDNLNLLQWPSKTCDKKKTEKEQVHQNNVDVVDHNSDFLDQKSKDAEDNLFPEKCNGWDDSEHSKEQLTENPPYWLENKVKERNEWDGPESEIKTLSTKFEPNLSSKLLDSSNDSIDDVKYEEPDDRLVTLDSDLKDVEQSNSSDNLEQSPNINLEKNSEILSDAVRKHGDDEDKSTLWNENSSDKISAELWNENSSREKWDRNSDLVQTKDSPGLWTNENDNIKNSNEKSGSHLWNENSNITSTVKVDETNSQFLDSLLSVPNSNEFLTNESESFLSENIELINDKSENIKSSKVEKNSKEKNEWSMRGVWDTEKNSGWNKEESIISGGLQERMPGVRTSSRLTSTPEGNGNINFTIPSRRNSISDFSNINLESANLDIVLPSAKTLIKDCLKNDEEKFDLKKGSFLENSDNFKVKNWEGDSSKSDFSSGNVNSEDFMKIALESLTSQHDVINVPSSNFDSAIEILNPTQESGNLNLFSGGEADGLDFNLPLPDHLLRTNDFTGGNFQTTCAPSFPSSAESSNFLSNANNIFETTNNTLTNSIKYDQYDGHYSNKKTKSLDDVMEFFDAKAPFNGYEDGSENSSMNNFSFESESTHNKMEEYNTVSGNTIEEHHHNCKAKKKTRVKKFSGMKKNHKSINKKIIKNRKMVLDYPKSNTIESIINEALFDSCASNAKTLQIQDSSPNCNRNVITNSRENFSLPIITGSLDEVDENLDFLNQD</sequence>
<evidence type="ECO:0000259" key="2">
    <source>
        <dbReference type="Pfam" id="PF15961"/>
    </source>
</evidence>
<feature type="region of interest" description="Disordered" evidence="1">
    <location>
        <begin position="1143"/>
        <end position="1163"/>
    </location>
</feature>
<dbReference type="CTD" id="8229808"/>
<feature type="compositionally biased region" description="Polar residues" evidence="1">
    <location>
        <begin position="1244"/>
        <end position="1264"/>
    </location>
</feature>
<feature type="compositionally biased region" description="Basic residues" evidence="1">
    <location>
        <begin position="801"/>
        <end position="811"/>
    </location>
</feature>
<feature type="compositionally biased region" description="Acidic residues" evidence="1">
    <location>
        <begin position="786"/>
        <end position="797"/>
    </location>
</feature>
<feature type="region of interest" description="Disordered" evidence="1">
    <location>
        <begin position="1086"/>
        <end position="1114"/>
    </location>
</feature>
<keyword evidence="5" id="KW-1185">Reference proteome</keyword>